<comment type="caution">
    <text evidence="1">The sequence shown here is derived from an EMBL/GenBank/DDBJ whole genome shotgun (WGS) entry which is preliminary data.</text>
</comment>
<dbReference type="AlphaFoldDB" id="A0A370DCK9"/>
<gene>
    <name evidence="1" type="ORF">DIZ78_16930</name>
</gene>
<keyword evidence="2" id="KW-1185">Reference proteome</keyword>
<name>A0A370DCK9_9GAMM</name>
<organism evidence="1 2">
    <name type="scientific">endosymbiont of Escarpia spicata</name>
    <dbReference type="NCBI Taxonomy" id="2200908"/>
    <lineage>
        <taxon>Bacteria</taxon>
        <taxon>Pseudomonadati</taxon>
        <taxon>Pseudomonadota</taxon>
        <taxon>Gammaproteobacteria</taxon>
        <taxon>sulfur-oxidizing symbionts</taxon>
    </lineage>
</organism>
<dbReference type="InterPro" id="IPR016908">
    <property type="entry name" value="UCP029037"/>
</dbReference>
<proteinExistence type="predicted"/>
<sequence>METNSMGPGQDKICRCSKDEPALLHGALPESPFNCMQCKKPILLNDAIISNELKHAILKWAKTYNSLFALWSDTTEYREWAKQKLQDETGSINLEGLQIAQQYNVMRKTYYWMFQDNSDKDYVQPQQCPFCGATMVSILNNDFKVCHGCRVAYPNKQTSNDENRLNLRLL</sequence>
<evidence type="ECO:0000313" key="1">
    <source>
        <dbReference type="EMBL" id="RDH82104.1"/>
    </source>
</evidence>
<protein>
    <submittedName>
        <fullName evidence="1">Uncharacterized protein</fullName>
    </submittedName>
</protein>
<accession>A0A370DCK9</accession>
<dbReference type="Pfam" id="PF10071">
    <property type="entry name" value="DUF2310"/>
    <property type="match status" value="1"/>
</dbReference>
<dbReference type="Proteomes" id="UP000254771">
    <property type="component" value="Unassembled WGS sequence"/>
</dbReference>
<evidence type="ECO:0000313" key="2">
    <source>
        <dbReference type="Proteomes" id="UP000254771"/>
    </source>
</evidence>
<dbReference type="EMBL" id="QFXE01000021">
    <property type="protein sequence ID" value="RDH82104.1"/>
    <property type="molecule type" value="Genomic_DNA"/>
</dbReference>
<reference evidence="1 2" key="1">
    <citation type="journal article" date="2018" name="ISME J.">
        <title>Endosymbiont genomes yield clues of tubeworm success.</title>
        <authorList>
            <person name="Li Y."/>
            <person name="Liles M.R."/>
            <person name="Halanych K.M."/>
        </authorList>
    </citation>
    <scope>NUCLEOTIDE SEQUENCE [LARGE SCALE GENOMIC DNA]</scope>
    <source>
        <strain evidence="1">A1462</strain>
    </source>
</reference>